<dbReference type="EMBL" id="JAQIZZ010000003">
    <property type="protein sequence ID" value="KAJ5546060.1"/>
    <property type="molecule type" value="Genomic_DNA"/>
</dbReference>
<evidence type="ECO:0000313" key="1">
    <source>
        <dbReference type="EMBL" id="KAJ5546060.1"/>
    </source>
</evidence>
<evidence type="ECO:0000313" key="2">
    <source>
        <dbReference type="Proteomes" id="UP001220324"/>
    </source>
</evidence>
<sequence>MFQILYAAFRENGKPAGKPLALKIPSPSLDLSSEKVLSVVHCDEVGPAIVAQHSLSDDIEHPQVLPGAMSYRLLNSIDAIEDAHLKKHMRKGTTAIETLERLLQRVAPGVNPAVNIGKSAFICSPQMSDENNCFNMSEVFNEVQLQFGNGVKSTQYFNARFSAIKPKLLKGPSPVRFKSIHINSGMCLGSKAALAMSPGHGQGDDCVIPKVPENEEPTLYELETIARLSSGIADAAALFGGCSSHTEISVSLDVPDFQYYWTVWELFNKKLVTMRYVQEWMAAIRRRRTQLQNIMVSTIYKMLMDRGISDIKVNLASSTGAAVELLQERSLSGIVPSLEELLLALQTQGTDSAQWGEFLTHLEAGEQPADGTDLGKLMYVFEAVKYALKSLSPTNENAQEAHGEKLIIFLDDTAECRIFNRATKFIKRYSEETTMIGLFPLQQILAAGYGRSDLYMNCPGTDLRLERGEMRINLFDVIKMTYGPQAATLLQRSCQEQGFRTEMADRRHENGWPLLTQDTFKFLGTCAAIGAAIWFKGRLWS</sequence>
<protein>
    <submittedName>
        <fullName evidence="1">Uncharacterized protein</fullName>
    </submittedName>
</protein>
<comment type="caution">
    <text evidence="1">The sequence shown here is derived from an EMBL/GenBank/DDBJ whole genome shotgun (WGS) entry which is preliminary data.</text>
</comment>
<reference evidence="1 2" key="1">
    <citation type="journal article" date="2023" name="IMA Fungus">
        <title>Comparative genomic study of the Penicillium genus elucidates a diverse pangenome and 15 lateral gene transfer events.</title>
        <authorList>
            <person name="Petersen C."/>
            <person name="Sorensen T."/>
            <person name="Nielsen M.R."/>
            <person name="Sondergaard T.E."/>
            <person name="Sorensen J.L."/>
            <person name="Fitzpatrick D.A."/>
            <person name="Frisvad J.C."/>
            <person name="Nielsen K.L."/>
        </authorList>
    </citation>
    <scope>NUCLEOTIDE SEQUENCE [LARGE SCALE GENOMIC DNA]</scope>
    <source>
        <strain evidence="1 2">IBT 35679</strain>
    </source>
</reference>
<proteinExistence type="predicted"/>
<dbReference type="Proteomes" id="UP001220324">
    <property type="component" value="Unassembled WGS sequence"/>
</dbReference>
<dbReference type="AlphaFoldDB" id="A0AAD6GFW6"/>
<keyword evidence="2" id="KW-1185">Reference proteome</keyword>
<organism evidence="1 2">
    <name type="scientific">Penicillium frequentans</name>
    <dbReference type="NCBI Taxonomy" id="3151616"/>
    <lineage>
        <taxon>Eukaryota</taxon>
        <taxon>Fungi</taxon>
        <taxon>Dikarya</taxon>
        <taxon>Ascomycota</taxon>
        <taxon>Pezizomycotina</taxon>
        <taxon>Eurotiomycetes</taxon>
        <taxon>Eurotiomycetidae</taxon>
        <taxon>Eurotiales</taxon>
        <taxon>Aspergillaceae</taxon>
        <taxon>Penicillium</taxon>
    </lineage>
</organism>
<name>A0AAD6GFW6_9EURO</name>
<gene>
    <name evidence="1" type="ORF">N7494_003645</name>
</gene>
<accession>A0AAD6GFW6</accession>